<dbReference type="AlphaFoldDB" id="A0AAN7ZCF9"/>
<dbReference type="SUPFAM" id="SSF57716">
    <property type="entry name" value="Glucocorticoid receptor-like (DNA-binding domain)"/>
    <property type="match status" value="1"/>
</dbReference>
<feature type="transmembrane region" description="Helical" evidence="6">
    <location>
        <begin position="107"/>
        <end position="129"/>
    </location>
</feature>
<dbReference type="PANTHER" id="PTHR46927">
    <property type="entry name" value="AGAP005574-PA"/>
    <property type="match status" value="1"/>
</dbReference>
<dbReference type="Proteomes" id="UP001329430">
    <property type="component" value="Chromosome 10"/>
</dbReference>
<keyword evidence="1" id="KW-0479">Metal-binding</keyword>
<dbReference type="InterPro" id="IPR006612">
    <property type="entry name" value="THAP_Znf"/>
</dbReference>
<evidence type="ECO:0000256" key="5">
    <source>
        <dbReference type="PROSITE-ProRule" id="PRU00309"/>
    </source>
</evidence>
<evidence type="ECO:0000256" key="4">
    <source>
        <dbReference type="ARBA" id="ARBA00023125"/>
    </source>
</evidence>
<dbReference type="EMBL" id="JAVRBK010000010">
    <property type="protein sequence ID" value="KAK5638527.1"/>
    <property type="molecule type" value="Genomic_DNA"/>
</dbReference>
<sequence>MPGCSAVNCSNSTAKGFVMKRFPRDVKRRKQWLFKTRRENWIPTDHSYLCEIHFAPEMWEKTREDGSRKLKATAVPTIFSFTNPKRTRNALPPKEVKMSVSVISKYLYFHNIIISVCYLGFSAIQFNLIL</sequence>
<reference evidence="8 9" key="1">
    <citation type="journal article" date="2024" name="Insects">
        <title>An Improved Chromosome-Level Genome Assembly of the Firefly Pyrocoelia pectoralis.</title>
        <authorList>
            <person name="Fu X."/>
            <person name="Meyer-Rochow V.B."/>
            <person name="Ballantyne L."/>
            <person name="Zhu X."/>
        </authorList>
    </citation>
    <scope>NUCLEOTIDE SEQUENCE [LARGE SCALE GENOMIC DNA]</scope>
    <source>
        <strain evidence="8">XCY_ONT2</strain>
    </source>
</reference>
<evidence type="ECO:0000256" key="2">
    <source>
        <dbReference type="ARBA" id="ARBA00022771"/>
    </source>
</evidence>
<accession>A0AAN7ZCF9</accession>
<feature type="domain" description="THAP-type" evidence="7">
    <location>
        <begin position="1"/>
        <end position="79"/>
    </location>
</feature>
<keyword evidence="6" id="KW-0812">Transmembrane</keyword>
<dbReference type="PROSITE" id="PS50950">
    <property type="entry name" value="ZF_THAP"/>
    <property type="match status" value="1"/>
</dbReference>
<dbReference type="Pfam" id="PF05485">
    <property type="entry name" value="THAP"/>
    <property type="match status" value="1"/>
</dbReference>
<evidence type="ECO:0000313" key="9">
    <source>
        <dbReference type="Proteomes" id="UP001329430"/>
    </source>
</evidence>
<keyword evidence="4 5" id="KW-0238">DNA-binding</keyword>
<comment type="caution">
    <text evidence="8">The sequence shown here is derived from an EMBL/GenBank/DDBJ whole genome shotgun (WGS) entry which is preliminary data.</text>
</comment>
<keyword evidence="9" id="KW-1185">Reference proteome</keyword>
<dbReference type="GO" id="GO:0008270">
    <property type="term" value="F:zinc ion binding"/>
    <property type="evidence" value="ECO:0007669"/>
    <property type="project" value="UniProtKB-KW"/>
</dbReference>
<keyword evidence="6" id="KW-1133">Transmembrane helix</keyword>
<name>A0AAN7ZCF9_9COLE</name>
<keyword evidence="3" id="KW-0862">Zinc</keyword>
<gene>
    <name evidence="8" type="ORF">RI129_012822</name>
</gene>
<evidence type="ECO:0000256" key="1">
    <source>
        <dbReference type="ARBA" id="ARBA00022723"/>
    </source>
</evidence>
<protein>
    <recommendedName>
        <fullName evidence="7">THAP-type domain-containing protein</fullName>
    </recommendedName>
</protein>
<dbReference type="SMART" id="SM00980">
    <property type="entry name" value="THAP"/>
    <property type="match status" value="1"/>
</dbReference>
<evidence type="ECO:0000256" key="3">
    <source>
        <dbReference type="ARBA" id="ARBA00022833"/>
    </source>
</evidence>
<keyword evidence="6" id="KW-0472">Membrane</keyword>
<dbReference type="SMART" id="SM00692">
    <property type="entry name" value="DM3"/>
    <property type="match status" value="1"/>
</dbReference>
<dbReference type="PANTHER" id="PTHR46927:SF3">
    <property type="entry name" value="THAP-TYPE DOMAIN-CONTAINING PROTEIN"/>
    <property type="match status" value="1"/>
</dbReference>
<dbReference type="InterPro" id="IPR052224">
    <property type="entry name" value="THAP_domain_protein"/>
</dbReference>
<evidence type="ECO:0000256" key="6">
    <source>
        <dbReference type="SAM" id="Phobius"/>
    </source>
</evidence>
<evidence type="ECO:0000313" key="8">
    <source>
        <dbReference type="EMBL" id="KAK5638527.1"/>
    </source>
</evidence>
<evidence type="ECO:0000259" key="7">
    <source>
        <dbReference type="PROSITE" id="PS50950"/>
    </source>
</evidence>
<proteinExistence type="predicted"/>
<dbReference type="GO" id="GO:0003677">
    <property type="term" value="F:DNA binding"/>
    <property type="evidence" value="ECO:0007669"/>
    <property type="project" value="UniProtKB-UniRule"/>
</dbReference>
<keyword evidence="2 5" id="KW-0863">Zinc-finger</keyword>
<organism evidence="8 9">
    <name type="scientific">Pyrocoelia pectoralis</name>
    <dbReference type="NCBI Taxonomy" id="417401"/>
    <lineage>
        <taxon>Eukaryota</taxon>
        <taxon>Metazoa</taxon>
        <taxon>Ecdysozoa</taxon>
        <taxon>Arthropoda</taxon>
        <taxon>Hexapoda</taxon>
        <taxon>Insecta</taxon>
        <taxon>Pterygota</taxon>
        <taxon>Neoptera</taxon>
        <taxon>Endopterygota</taxon>
        <taxon>Coleoptera</taxon>
        <taxon>Polyphaga</taxon>
        <taxon>Elateriformia</taxon>
        <taxon>Elateroidea</taxon>
        <taxon>Lampyridae</taxon>
        <taxon>Lampyrinae</taxon>
        <taxon>Pyrocoelia</taxon>
    </lineage>
</organism>